<evidence type="ECO:0000313" key="2">
    <source>
        <dbReference type="EMBL" id="KAG8540346.1"/>
    </source>
</evidence>
<protein>
    <recommendedName>
        <fullName evidence="4">Supervillin</fullName>
    </recommendedName>
</protein>
<gene>
    <name evidence="2" type="ORF">GDO81_019461</name>
</gene>
<evidence type="ECO:0008006" key="4">
    <source>
        <dbReference type="Google" id="ProtNLM"/>
    </source>
</evidence>
<sequence>MSTCRTQEELKRPESLSLTQNKQRQPSPRRQIDRSQVDASYLISLTNSPNQTKTDRGKREILESTRREAQLAAQQYDEERIRDRLAHPDSLKKPLSPEKQSPLDTECSLPSRRSQHTDDSALLVVRTLHGMTWHFSMTQFL</sequence>
<feature type="compositionally biased region" description="Basic and acidic residues" evidence="1">
    <location>
        <begin position="1"/>
        <end position="14"/>
    </location>
</feature>
<evidence type="ECO:0000256" key="1">
    <source>
        <dbReference type="SAM" id="MobiDB-lite"/>
    </source>
</evidence>
<comment type="caution">
    <text evidence="2">The sequence shown here is derived from an EMBL/GenBank/DDBJ whole genome shotgun (WGS) entry which is preliminary data.</text>
</comment>
<organism evidence="2 3">
    <name type="scientific">Engystomops pustulosus</name>
    <name type="common">Tungara frog</name>
    <name type="synonym">Physalaemus pustulosus</name>
    <dbReference type="NCBI Taxonomy" id="76066"/>
    <lineage>
        <taxon>Eukaryota</taxon>
        <taxon>Metazoa</taxon>
        <taxon>Chordata</taxon>
        <taxon>Craniata</taxon>
        <taxon>Vertebrata</taxon>
        <taxon>Euteleostomi</taxon>
        <taxon>Amphibia</taxon>
        <taxon>Batrachia</taxon>
        <taxon>Anura</taxon>
        <taxon>Neobatrachia</taxon>
        <taxon>Hyloidea</taxon>
        <taxon>Leptodactylidae</taxon>
        <taxon>Leiuperinae</taxon>
        <taxon>Engystomops</taxon>
    </lineage>
</organism>
<accession>A0AAV6YTW0</accession>
<proteinExistence type="predicted"/>
<feature type="compositionally biased region" description="Basic and acidic residues" evidence="1">
    <location>
        <begin position="77"/>
        <end position="96"/>
    </location>
</feature>
<dbReference type="EMBL" id="WNYA01010759">
    <property type="protein sequence ID" value="KAG8540346.1"/>
    <property type="molecule type" value="Genomic_DNA"/>
</dbReference>
<feature type="compositionally biased region" description="Basic and acidic residues" evidence="1">
    <location>
        <begin position="53"/>
        <end position="69"/>
    </location>
</feature>
<reference evidence="2" key="1">
    <citation type="thesis" date="2020" institute="ProQuest LLC" country="789 East Eisenhower Parkway, Ann Arbor, MI, USA">
        <title>Comparative Genomics and Chromosome Evolution.</title>
        <authorList>
            <person name="Mudd A.B."/>
        </authorList>
    </citation>
    <scope>NUCLEOTIDE SEQUENCE</scope>
    <source>
        <strain evidence="2">237g6f4</strain>
        <tissue evidence="2">Blood</tissue>
    </source>
</reference>
<name>A0AAV6YTW0_ENGPU</name>
<feature type="compositionally biased region" description="Polar residues" evidence="1">
    <location>
        <begin position="16"/>
        <end position="28"/>
    </location>
</feature>
<dbReference type="Proteomes" id="UP000824782">
    <property type="component" value="Unassembled WGS sequence"/>
</dbReference>
<feature type="region of interest" description="Disordered" evidence="1">
    <location>
        <begin position="1"/>
        <end position="114"/>
    </location>
</feature>
<feature type="compositionally biased region" description="Polar residues" evidence="1">
    <location>
        <begin position="43"/>
        <end position="52"/>
    </location>
</feature>
<dbReference type="AlphaFoldDB" id="A0AAV6YTW0"/>
<keyword evidence="3" id="KW-1185">Reference proteome</keyword>
<evidence type="ECO:0000313" key="3">
    <source>
        <dbReference type="Proteomes" id="UP000824782"/>
    </source>
</evidence>